<comment type="similarity">
    <text evidence="2">Belongs to the DoxX family.</text>
</comment>
<evidence type="ECO:0000313" key="8">
    <source>
        <dbReference type="EMBL" id="MCW9713114.1"/>
    </source>
</evidence>
<comment type="caution">
    <text evidence="8">The sequence shown here is derived from an EMBL/GenBank/DDBJ whole genome shotgun (WGS) entry which is preliminary data.</text>
</comment>
<feature type="transmembrane region" description="Helical" evidence="7">
    <location>
        <begin position="113"/>
        <end position="132"/>
    </location>
</feature>
<gene>
    <name evidence="8" type="ORF">LQ318_09380</name>
</gene>
<reference evidence="8 9" key="1">
    <citation type="submission" date="2021-11" db="EMBL/GenBank/DDBJ databases">
        <title>Aliifidinibius sp. nov., a new bacterium isolated from saline soil.</title>
        <authorList>
            <person name="Galisteo C."/>
            <person name="De La Haba R."/>
            <person name="Sanchez-Porro C."/>
            <person name="Ventosa A."/>
        </authorList>
    </citation>
    <scope>NUCLEOTIDE SEQUENCE [LARGE SCALE GENOMIC DNA]</scope>
    <source>
        <strain evidence="8 9">KACC 190600</strain>
    </source>
</reference>
<dbReference type="PANTHER" id="PTHR33452">
    <property type="entry name" value="OXIDOREDUCTASE CATD-RELATED"/>
    <property type="match status" value="1"/>
</dbReference>
<feature type="transmembrane region" description="Helical" evidence="7">
    <location>
        <begin position="51"/>
        <end position="77"/>
    </location>
</feature>
<evidence type="ECO:0000256" key="6">
    <source>
        <dbReference type="ARBA" id="ARBA00023136"/>
    </source>
</evidence>
<dbReference type="RefSeq" id="WP_265789605.1">
    <property type="nucleotide sequence ID" value="NZ_BAABRS010000002.1"/>
</dbReference>
<evidence type="ECO:0000256" key="2">
    <source>
        <dbReference type="ARBA" id="ARBA00006679"/>
    </source>
</evidence>
<proteinExistence type="inferred from homology"/>
<accession>A0ABT3PZ37</accession>
<evidence type="ECO:0000256" key="1">
    <source>
        <dbReference type="ARBA" id="ARBA00004651"/>
    </source>
</evidence>
<dbReference type="EMBL" id="JAJNDC010000002">
    <property type="protein sequence ID" value="MCW9713114.1"/>
    <property type="molecule type" value="Genomic_DNA"/>
</dbReference>
<evidence type="ECO:0000256" key="3">
    <source>
        <dbReference type="ARBA" id="ARBA00022475"/>
    </source>
</evidence>
<keyword evidence="6 7" id="KW-0472">Membrane</keyword>
<organism evidence="8 9">
    <name type="scientific">Fodinibius salicampi</name>
    <dbReference type="NCBI Taxonomy" id="1920655"/>
    <lineage>
        <taxon>Bacteria</taxon>
        <taxon>Pseudomonadati</taxon>
        <taxon>Balneolota</taxon>
        <taxon>Balneolia</taxon>
        <taxon>Balneolales</taxon>
        <taxon>Balneolaceae</taxon>
        <taxon>Fodinibius</taxon>
    </lineage>
</organism>
<dbReference type="Proteomes" id="UP001207337">
    <property type="component" value="Unassembled WGS sequence"/>
</dbReference>
<evidence type="ECO:0000313" key="9">
    <source>
        <dbReference type="Proteomes" id="UP001207337"/>
    </source>
</evidence>
<keyword evidence="9" id="KW-1185">Reference proteome</keyword>
<feature type="transmembrane region" description="Helical" evidence="7">
    <location>
        <begin position="84"/>
        <end position="101"/>
    </location>
</feature>
<keyword evidence="4 7" id="KW-0812">Transmembrane</keyword>
<evidence type="ECO:0000256" key="7">
    <source>
        <dbReference type="SAM" id="Phobius"/>
    </source>
</evidence>
<keyword evidence="3" id="KW-1003">Cell membrane</keyword>
<dbReference type="PANTHER" id="PTHR33452:SF1">
    <property type="entry name" value="INNER MEMBRANE PROTEIN YPHA-RELATED"/>
    <property type="match status" value="1"/>
</dbReference>
<dbReference type="InterPro" id="IPR051907">
    <property type="entry name" value="DoxX-like_oxidoreductase"/>
</dbReference>
<comment type="subcellular location">
    <subcellularLocation>
        <location evidence="1">Cell membrane</location>
        <topology evidence="1">Multi-pass membrane protein</topology>
    </subcellularLocation>
</comment>
<dbReference type="Pfam" id="PF07681">
    <property type="entry name" value="DoxX"/>
    <property type="match status" value="1"/>
</dbReference>
<name>A0ABT3PZ37_9BACT</name>
<evidence type="ECO:0000256" key="5">
    <source>
        <dbReference type="ARBA" id="ARBA00022989"/>
    </source>
</evidence>
<evidence type="ECO:0000256" key="4">
    <source>
        <dbReference type="ARBA" id="ARBA00022692"/>
    </source>
</evidence>
<keyword evidence="5 7" id="KW-1133">Transmembrane helix</keyword>
<feature type="transmembrane region" description="Helical" evidence="7">
    <location>
        <begin position="12"/>
        <end position="31"/>
    </location>
</feature>
<protein>
    <submittedName>
        <fullName evidence="8">DoxX family protein</fullName>
    </submittedName>
</protein>
<sequence length="143" mass="16093">MIRSQRQKQLRNIGLLILRLGLGLMFILHGYPKIFGGPEIWTEIGTSMQYVGINFAPMFFGFMAGITEFFGGIFLLLGLFFRPSVILLIVVMAVATATHIGSGDPFSDYSHSIELGIVFISLLFIGPGKYNLDKKLEKRNRRY</sequence>
<dbReference type="InterPro" id="IPR032808">
    <property type="entry name" value="DoxX"/>
</dbReference>